<keyword evidence="3" id="KW-0813">Transport</keyword>
<accession>A0A917LV35</accession>
<evidence type="ECO:0000256" key="4">
    <source>
        <dbReference type="ARBA" id="ARBA00022729"/>
    </source>
</evidence>
<comment type="similarity">
    <text evidence="1">Belongs to the bacterial solute-binding protein 9 family.</text>
</comment>
<dbReference type="Gene3D" id="3.40.50.1980">
    <property type="entry name" value="Nitrogenase molybdenum iron protein domain"/>
    <property type="match status" value="2"/>
</dbReference>
<dbReference type="SUPFAM" id="SSF53807">
    <property type="entry name" value="Helical backbone' metal receptor"/>
    <property type="match status" value="1"/>
</dbReference>
<name>A0A917LV35_9GAMM</name>
<comment type="caution">
    <text evidence="6">The sequence shown here is derived from an EMBL/GenBank/DDBJ whole genome shotgun (WGS) entry which is preliminary data.</text>
</comment>
<protein>
    <recommendedName>
        <fullName evidence="2">High-affinity zinc uptake system protein ZnuA</fullName>
    </recommendedName>
</protein>
<dbReference type="PANTHER" id="PTHR42953">
    <property type="entry name" value="HIGH-AFFINITY ZINC UPTAKE SYSTEM PROTEIN ZNUA-RELATED"/>
    <property type="match status" value="1"/>
</dbReference>
<evidence type="ECO:0000256" key="2">
    <source>
        <dbReference type="ARBA" id="ARBA00015915"/>
    </source>
</evidence>
<dbReference type="AlphaFoldDB" id="A0A917LV35"/>
<dbReference type="GO" id="GO:0046872">
    <property type="term" value="F:metal ion binding"/>
    <property type="evidence" value="ECO:0007669"/>
    <property type="project" value="InterPro"/>
</dbReference>
<dbReference type="PANTHER" id="PTHR42953:SF3">
    <property type="entry name" value="HIGH-AFFINITY ZINC UPTAKE SYSTEM PROTEIN ZNUA"/>
    <property type="match status" value="1"/>
</dbReference>
<evidence type="ECO:0000256" key="1">
    <source>
        <dbReference type="ARBA" id="ARBA00011028"/>
    </source>
</evidence>
<dbReference type="EMBL" id="BMIY01000006">
    <property type="protein sequence ID" value="GGG59306.1"/>
    <property type="molecule type" value="Genomic_DNA"/>
</dbReference>
<dbReference type="InterPro" id="IPR050492">
    <property type="entry name" value="Bact_metal-bind_prot9"/>
</dbReference>
<reference evidence="6" key="2">
    <citation type="submission" date="2020-09" db="EMBL/GenBank/DDBJ databases">
        <authorList>
            <person name="Sun Q."/>
            <person name="Zhou Y."/>
        </authorList>
    </citation>
    <scope>NUCLEOTIDE SEQUENCE</scope>
    <source>
        <strain evidence="6">CGMCC 1.15425</strain>
    </source>
</reference>
<dbReference type="Proteomes" id="UP000627715">
    <property type="component" value="Unassembled WGS sequence"/>
</dbReference>
<dbReference type="Pfam" id="PF01297">
    <property type="entry name" value="ZnuA"/>
    <property type="match status" value="1"/>
</dbReference>
<dbReference type="InterPro" id="IPR006127">
    <property type="entry name" value="ZnuA-like"/>
</dbReference>
<proteinExistence type="inferred from homology"/>
<sequence length="329" mass="36247">MVYHNILDPMPGFPMLSRNITRIAAILVAVLFSTLPVSASAAPVVAATIKPLQFIAAAITDGVTEPRVLVPESQSYHHFIVRPSTVRLLREADLVLWVGPELETYLADSINDFANATVQALAVSGLAVHYLPDIETTGETNVPESGQHAGHQHHGVSGIDPHIWLNTQNAEQVATVLAEQLSAIDPANEARYLQNLATFRVELQLIRESVVQRLQPYLDRPYAVYHDAFQYFEQEFGLSHQLVIANSDEIQPGVRKLMSLRDAFASQELSCLMEDVTSQESTINTALGRVQLNRIKADTTGQNLTSSPRAYIQLINDLGLAFAQCFSDH</sequence>
<evidence type="ECO:0000313" key="6">
    <source>
        <dbReference type="EMBL" id="GGG59306.1"/>
    </source>
</evidence>
<keyword evidence="5" id="KW-0864">Zinc transport</keyword>
<keyword evidence="4" id="KW-0732">Signal</keyword>
<evidence type="ECO:0000313" key="7">
    <source>
        <dbReference type="Proteomes" id="UP000627715"/>
    </source>
</evidence>
<evidence type="ECO:0000256" key="5">
    <source>
        <dbReference type="ARBA" id="ARBA00022906"/>
    </source>
</evidence>
<keyword evidence="7" id="KW-1185">Reference proteome</keyword>
<evidence type="ECO:0000256" key="3">
    <source>
        <dbReference type="ARBA" id="ARBA00022448"/>
    </source>
</evidence>
<keyword evidence="5" id="KW-0406">Ion transport</keyword>
<reference evidence="6" key="1">
    <citation type="journal article" date="2014" name="Int. J. Syst. Evol. Microbiol.">
        <title>Complete genome sequence of Corynebacterium casei LMG S-19264T (=DSM 44701T), isolated from a smear-ripened cheese.</title>
        <authorList>
            <consortium name="US DOE Joint Genome Institute (JGI-PGF)"/>
            <person name="Walter F."/>
            <person name="Albersmeier A."/>
            <person name="Kalinowski J."/>
            <person name="Ruckert C."/>
        </authorList>
    </citation>
    <scope>NUCLEOTIDE SEQUENCE</scope>
    <source>
        <strain evidence="6">CGMCC 1.15425</strain>
    </source>
</reference>
<dbReference type="GO" id="GO:0006829">
    <property type="term" value="P:zinc ion transport"/>
    <property type="evidence" value="ECO:0007669"/>
    <property type="project" value="UniProtKB-KW"/>
</dbReference>
<keyword evidence="5" id="KW-0862">Zinc</keyword>
<organism evidence="6 7">
    <name type="scientific">Pseudohongiella nitratireducens</name>
    <dbReference type="NCBI Taxonomy" id="1768907"/>
    <lineage>
        <taxon>Bacteria</taxon>
        <taxon>Pseudomonadati</taxon>
        <taxon>Pseudomonadota</taxon>
        <taxon>Gammaproteobacteria</taxon>
        <taxon>Pseudomonadales</taxon>
        <taxon>Pseudohongiellaceae</taxon>
        <taxon>Pseudohongiella</taxon>
    </lineage>
</organism>
<gene>
    <name evidence="6" type="primary">znuA</name>
    <name evidence="6" type="ORF">GCM10011403_15860</name>
</gene>